<evidence type="ECO:0000256" key="8">
    <source>
        <dbReference type="ARBA" id="ARBA00022833"/>
    </source>
</evidence>
<evidence type="ECO:0000313" key="19">
    <source>
        <dbReference type="Proteomes" id="UP001143309"/>
    </source>
</evidence>
<evidence type="ECO:0000256" key="5">
    <source>
        <dbReference type="ARBA" id="ARBA00022705"/>
    </source>
</evidence>
<dbReference type="PANTHER" id="PTHR23389:SF9">
    <property type="entry name" value="DNA LIGASE"/>
    <property type="match status" value="1"/>
</dbReference>
<gene>
    <name evidence="15 18" type="primary">ligA</name>
    <name evidence="18" type="ORF">GCM10008174_31090</name>
</gene>
<evidence type="ECO:0000256" key="12">
    <source>
        <dbReference type="ARBA" id="ARBA00023211"/>
    </source>
</evidence>
<dbReference type="PROSITE" id="PS01055">
    <property type="entry name" value="DNA_LIGASE_N1"/>
    <property type="match status" value="1"/>
</dbReference>
<feature type="binding site" evidence="15">
    <location>
        <begin position="93"/>
        <end position="94"/>
    </location>
    <ligand>
        <name>NAD(+)</name>
        <dbReference type="ChEBI" id="CHEBI:57540"/>
    </ligand>
</feature>
<dbReference type="PIRSF" id="PIRSF001604">
    <property type="entry name" value="LigA"/>
    <property type="match status" value="1"/>
</dbReference>
<dbReference type="Pfam" id="PF01653">
    <property type="entry name" value="DNA_ligase_aden"/>
    <property type="match status" value="1"/>
</dbReference>
<feature type="binding site" evidence="15">
    <location>
        <position position="303"/>
    </location>
    <ligand>
        <name>NAD(+)</name>
        <dbReference type="ChEBI" id="CHEBI:57540"/>
    </ligand>
</feature>
<feature type="binding site" evidence="15">
    <location>
        <position position="424"/>
    </location>
    <ligand>
        <name>Zn(2+)</name>
        <dbReference type="ChEBI" id="CHEBI:29105"/>
    </ligand>
</feature>
<keyword evidence="5 15" id="KW-0235">DNA replication</keyword>
<dbReference type="SMART" id="SM00532">
    <property type="entry name" value="LIGANc"/>
    <property type="match status" value="1"/>
</dbReference>
<evidence type="ECO:0000256" key="15">
    <source>
        <dbReference type="HAMAP-Rule" id="MF_01588"/>
    </source>
</evidence>
<dbReference type="InterPro" id="IPR004150">
    <property type="entry name" value="NAD_DNA_ligase_OB"/>
</dbReference>
<dbReference type="Pfam" id="PF03120">
    <property type="entry name" value="OB_DNA_ligase"/>
    <property type="match status" value="1"/>
</dbReference>
<comment type="similarity">
    <text evidence="14 15">Belongs to the NAD-dependent DNA ligase family. LigA subfamily.</text>
</comment>
<keyword evidence="10 15" id="KW-0520">NAD</keyword>
<dbReference type="HAMAP" id="MF_01588">
    <property type="entry name" value="DNA_ligase_A"/>
    <property type="match status" value="1"/>
</dbReference>
<evidence type="ECO:0000256" key="11">
    <source>
        <dbReference type="ARBA" id="ARBA00023204"/>
    </source>
</evidence>
<protein>
    <recommendedName>
        <fullName evidence="3 15">DNA ligase</fullName>
        <ecNumber evidence="2 15">6.5.1.2</ecNumber>
    </recommendedName>
    <alternativeName>
        <fullName evidence="15">Polydeoxyribonucleotide synthase [NAD(+)]</fullName>
    </alternativeName>
</protein>
<evidence type="ECO:0000256" key="6">
    <source>
        <dbReference type="ARBA" id="ARBA00022723"/>
    </source>
</evidence>
<comment type="caution">
    <text evidence="15">Lacks conserved residue(s) required for the propagation of feature annotation.</text>
</comment>
<dbReference type="GO" id="GO:0005829">
    <property type="term" value="C:cytosol"/>
    <property type="evidence" value="ECO:0007669"/>
    <property type="project" value="TreeGrafter"/>
</dbReference>
<dbReference type="GO" id="GO:0046872">
    <property type="term" value="F:metal ion binding"/>
    <property type="evidence" value="ECO:0007669"/>
    <property type="project" value="UniProtKB-KW"/>
</dbReference>
<evidence type="ECO:0000259" key="17">
    <source>
        <dbReference type="PROSITE" id="PS50172"/>
    </source>
</evidence>
<dbReference type="SUPFAM" id="SSF50249">
    <property type="entry name" value="Nucleic acid-binding proteins"/>
    <property type="match status" value="1"/>
</dbReference>
<dbReference type="Pfam" id="PF03119">
    <property type="entry name" value="DNA_ligase_ZBD"/>
    <property type="match status" value="1"/>
</dbReference>
<dbReference type="InterPro" id="IPR004149">
    <property type="entry name" value="Znf_DNAligase_C4"/>
</dbReference>
<dbReference type="Pfam" id="PF12826">
    <property type="entry name" value="HHH_2"/>
    <property type="match status" value="1"/>
</dbReference>
<dbReference type="Gene3D" id="1.10.150.20">
    <property type="entry name" value="5' to 3' exonuclease, C-terminal subdomain"/>
    <property type="match status" value="2"/>
</dbReference>
<dbReference type="InterPro" id="IPR010994">
    <property type="entry name" value="RuvA_2-like"/>
</dbReference>
<dbReference type="InterPro" id="IPR001357">
    <property type="entry name" value="BRCT_dom"/>
</dbReference>
<evidence type="ECO:0000256" key="2">
    <source>
        <dbReference type="ARBA" id="ARBA00012722"/>
    </source>
</evidence>
<dbReference type="Gene3D" id="3.30.470.30">
    <property type="entry name" value="DNA ligase/mRNA capping enzyme"/>
    <property type="match status" value="1"/>
</dbReference>
<keyword evidence="6 15" id="KW-0479">Metal-binding</keyword>
<evidence type="ECO:0000256" key="7">
    <source>
        <dbReference type="ARBA" id="ARBA00022763"/>
    </source>
</evidence>
<evidence type="ECO:0000256" key="14">
    <source>
        <dbReference type="ARBA" id="ARBA00060881"/>
    </source>
</evidence>
<keyword evidence="7 15" id="KW-0227">DNA damage</keyword>
<dbReference type="NCBIfam" id="TIGR00575">
    <property type="entry name" value="dnlj"/>
    <property type="match status" value="1"/>
</dbReference>
<dbReference type="SUPFAM" id="SSF56091">
    <property type="entry name" value="DNA ligase/mRNA capping enzyme, catalytic domain"/>
    <property type="match status" value="1"/>
</dbReference>
<evidence type="ECO:0000256" key="10">
    <source>
        <dbReference type="ARBA" id="ARBA00023027"/>
    </source>
</evidence>
<feature type="binding site" evidence="15">
    <location>
        <position position="150"/>
    </location>
    <ligand>
        <name>NAD(+)</name>
        <dbReference type="ChEBI" id="CHEBI:57540"/>
    </ligand>
</feature>
<proteinExistence type="inferred from homology"/>
<comment type="function">
    <text evidence="1 15">DNA ligase that catalyzes the formation of phosphodiester linkages between 5'-phosphoryl and 3'-hydroxyl groups in double-stranded DNA using NAD as a coenzyme and as the energy source for the reaction. It is essential for DNA replication and repair of damaged DNA.</text>
</comment>
<feature type="binding site" evidence="15">
    <location>
        <position position="445"/>
    </location>
    <ligand>
        <name>Zn(2+)</name>
        <dbReference type="ChEBI" id="CHEBI:29105"/>
    </ligand>
</feature>
<dbReference type="SMART" id="SM00292">
    <property type="entry name" value="BRCT"/>
    <property type="match status" value="1"/>
</dbReference>
<reference evidence="18" key="2">
    <citation type="submission" date="2023-01" db="EMBL/GenBank/DDBJ databases">
        <authorList>
            <person name="Sun Q."/>
            <person name="Evtushenko L."/>
        </authorList>
    </citation>
    <scope>NUCLEOTIDE SEQUENCE</scope>
    <source>
        <strain evidence="18">VKM B-2748</strain>
    </source>
</reference>
<dbReference type="SUPFAM" id="SSF52113">
    <property type="entry name" value="BRCT domain"/>
    <property type="match status" value="1"/>
</dbReference>
<dbReference type="FunFam" id="2.40.50.140:FF:000012">
    <property type="entry name" value="DNA ligase"/>
    <property type="match status" value="1"/>
</dbReference>
<dbReference type="SUPFAM" id="SSF47781">
    <property type="entry name" value="RuvA domain 2-like"/>
    <property type="match status" value="1"/>
</dbReference>
<dbReference type="InterPro" id="IPR012340">
    <property type="entry name" value="NA-bd_OB-fold"/>
</dbReference>
<accession>A0A9W6JTN6</accession>
<evidence type="ECO:0000256" key="13">
    <source>
        <dbReference type="ARBA" id="ARBA00034005"/>
    </source>
</evidence>
<name>A0A9W6JTN6_9HYPH</name>
<dbReference type="CDD" id="cd17748">
    <property type="entry name" value="BRCT_DNA_ligase_like"/>
    <property type="match status" value="1"/>
</dbReference>
<feature type="binding site" evidence="15">
    <location>
        <position position="187"/>
    </location>
    <ligand>
        <name>NAD(+)</name>
        <dbReference type="ChEBI" id="CHEBI:57540"/>
    </ligand>
</feature>
<dbReference type="Gene3D" id="6.20.10.30">
    <property type="match status" value="1"/>
</dbReference>
<keyword evidence="8 15" id="KW-0862">Zinc</keyword>
<dbReference type="Proteomes" id="UP001143309">
    <property type="component" value="Unassembled WGS sequence"/>
</dbReference>
<dbReference type="GO" id="GO:0003911">
    <property type="term" value="F:DNA ligase (NAD+) activity"/>
    <property type="evidence" value="ECO:0007669"/>
    <property type="project" value="UniProtKB-UniRule"/>
</dbReference>
<keyword evidence="12 15" id="KW-0464">Manganese</keyword>
<dbReference type="GO" id="GO:0006281">
    <property type="term" value="P:DNA repair"/>
    <property type="evidence" value="ECO:0007669"/>
    <property type="project" value="UniProtKB-KW"/>
</dbReference>
<dbReference type="InterPro" id="IPR013839">
    <property type="entry name" value="DNAligase_adenylation"/>
</dbReference>
<dbReference type="InterPro" id="IPR013840">
    <property type="entry name" value="DNAligase_N"/>
</dbReference>
<dbReference type="PANTHER" id="PTHR23389">
    <property type="entry name" value="CHROMOSOME TRANSMISSION FIDELITY FACTOR 18"/>
    <property type="match status" value="1"/>
</dbReference>
<keyword evidence="11 15" id="KW-0234">DNA repair</keyword>
<reference evidence="18" key="1">
    <citation type="journal article" date="2014" name="Int. J. Syst. Evol. Microbiol.">
        <title>Complete genome sequence of Corynebacterium casei LMG S-19264T (=DSM 44701T), isolated from a smear-ripened cheese.</title>
        <authorList>
            <consortium name="US DOE Joint Genome Institute (JGI-PGF)"/>
            <person name="Walter F."/>
            <person name="Albersmeier A."/>
            <person name="Kalinowski J."/>
            <person name="Ruckert C."/>
        </authorList>
    </citation>
    <scope>NUCLEOTIDE SEQUENCE</scope>
    <source>
        <strain evidence="18">VKM B-2748</strain>
    </source>
</reference>
<dbReference type="Gene3D" id="2.40.50.140">
    <property type="entry name" value="Nucleic acid-binding proteins"/>
    <property type="match status" value="1"/>
</dbReference>
<feature type="active site" description="N6-AMP-lysine intermediate" evidence="15">
    <location>
        <position position="129"/>
    </location>
</feature>
<evidence type="ECO:0000256" key="9">
    <source>
        <dbReference type="ARBA" id="ARBA00022842"/>
    </source>
</evidence>
<dbReference type="Gene3D" id="3.40.50.10190">
    <property type="entry name" value="BRCT domain"/>
    <property type="match status" value="1"/>
</dbReference>
<dbReference type="InterPro" id="IPR033136">
    <property type="entry name" value="DNA_ligase_CS"/>
</dbReference>
<dbReference type="InterPro" id="IPR018239">
    <property type="entry name" value="DNA_ligase_AS"/>
</dbReference>
<dbReference type="PROSITE" id="PS50172">
    <property type="entry name" value="BRCT"/>
    <property type="match status" value="1"/>
</dbReference>
<dbReference type="PROSITE" id="PS01056">
    <property type="entry name" value="DNA_LIGASE_N2"/>
    <property type="match status" value="1"/>
</dbReference>
<dbReference type="GO" id="GO:0006260">
    <property type="term" value="P:DNA replication"/>
    <property type="evidence" value="ECO:0007669"/>
    <property type="project" value="UniProtKB-KW"/>
</dbReference>
<comment type="caution">
    <text evidence="18">The sequence shown here is derived from an EMBL/GenBank/DDBJ whole genome shotgun (WGS) entry which is preliminary data.</text>
</comment>
<keyword evidence="9 15" id="KW-0460">Magnesium</keyword>
<evidence type="ECO:0000256" key="16">
    <source>
        <dbReference type="RuleBase" id="RU000618"/>
    </source>
</evidence>
<dbReference type="FunFam" id="1.10.150.20:FF:000007">
    <property type="entry name" value="DNA ligase"/>
    <property type="match status" value="1"/>
</dbReference>
<evidence type="ECO:0000256" key="4">
    <source>
        <dbReference type="ARBA" id="ARBA00022598"/>
    </source>
</evidence>
<feature type="binding site" evidence="15">
    <location>
        <begin position="44"/>
        <end position="48"/>
    </location>
    <ligand>
        <name>NAD(+)</name>
        <dbReference type="ChEBI" id="CHEBI:57540"/>
    </ligand>
</feature>
<organism evidence="18 19">
    <name type="scientific">Methylopila turkensis</name>
    <dbReference type="NCBI Taxonomy" id="1437816"/>
    <lineage>
        <taxon>Bacteria</taxon>
        <taxon>Pseudomonadati</taxon>
        <taxon>Pseudomonadota</taxon>
        <taxon>Alphaproteobacteria</taxon>
        <taxon>Hyphomicrobiales</taxon>
        <taxon>Methylopilaceae</taxon>
        <taxon>Methylopila</taxon>
    </lineage>
</organism>
<dbReference type="Pfam" id="PF00533">
    <property type="entry name" value="BRCT"/>
    <property type="match status" value="1"/>
</dbReference>
<dbReference type="InterPro" id="IPR001679">
    <property type="entry name" value="DNA_ligase"/>
</dbReference>
<dbReference type="AlphaFoldDB" id="A0A9W6JTN6"/>
<dbReference type="EMBL" id="BSFL01000003">
    <property type="protein sequence ID" value="GLK81368.1"/>
    <property type="molecule type" value="Genomic_DNA"/>
</dbReference>
<dbReference type="RefSeq" id="WP_271201824.1">
    <property type="nucleotide sequence ID" value="NZ_BSFL01000003.1"/>
</dbReference>
<feature type="binding site" evidence="15">
    <location>
        <position position="327"/>
    </location>
    <ligand>
        <name>NAD(+)</name>
        <dbReference type="ChEBI" id="CHEBI:57540"/>
    </ligand>
</feature>
<dbReference type="NCBIfam" id="NF005932">
    <property type="entry name" value="PRK07956.1"/>
    <property type="match status" value="1"/>
</dbReference>
<evidence type="ECO:0000256" key="3">
    <source>
        <dbReference type="ARBA" id="ARBA00013308"/>
    </source>
</evidence>
<dbReference type="CDD" id="cd00114">
    <property type="entry name" value="LIGANc"/>
    <property type="match status" value="1"/>
</dbReference>
<comment type="catalytic activity">
    <reaction evidence="13 15 16">
        <text>NAD(+) + (deoxyribonucleotide)n-3'-hydroxyl + 5'-phospho-(deoxyribonucleotide)m = (deoxyribonucleotide)n+m + AMP + beta-nicotinamide D-nucleotide.</text>
        <dbReference type="EC" id="6.5.1.2"/>
    </reaction>
</comment>
<keyword evidence="4 15" id="KW-0436">Ligase</keyword>
<comment type="cofactor">
    <cofactor evidence="15">
        <name>Mg(2+)</name>
        <dbReference type="ChEBI" id="CHEBI:18420"/>
    </cofactor>
    <cofactor evidence="15">
        <name>Mn(2+)</name>
        <dbReference type="ChEBI" id="CHEBI:29035"/>
    </cofactor>
</comment>
<sequence>MADPTGGELPPSLPDAAAEHARLADEIRGHDRRYYQDDAPTVSDDAYDELRRRLEALEAQFPELKTPDSPTETVGAAPSDAFAKVRHAVPMLSLANAFSDEDVAEFIARVRRFLDLKPEQELPVSAEPKIDGLSASLRYENGRFVRGATRGDGTVGEDVTPNLRTIADVPDRLTGADVPEVIEVRGEVYMSHADFRALNERQTEAGKPLFANPRNAAAGSLRQLDPKVTAERPLRFFAYAWGEASAVPADTQKGMVDKLRSWGFATNELMRVFATAEELIAHYHAIEERRANLGYDIDGVVYKVDRLDLQRRLGFVSRSPRWAIAHKFPAEQATTVLEGIEIQVGRTGALTPVAKLRPVTVGGVVVSNATLHNEDEIARKDVRVGDTVVVQRAGDVIPQVVRVTDPDREGRGPPFAFPRECPVCGSHVAREEGEVVWRCTGGLICRAQAVERLRHFVSRNAMDIEGLGEKQMEAFYETGEVREPADIFTLKARDAQPGRLTRLKNREGWGETSAANLFAAIEDARSREVNRVLYGLGIRHVGEINAKRLLRHFATIDALRETARAATPPDPAVKGDKGDDAWREMIDIDGVGAVVAQAVVDFFQEPKNDPPLDALLKELTPSPMPAAASDTPVAGLTVVFTGTLERMTRDEAKAMAERLGAKVAGSVSKKTDLVVAGPGAGSKLAKARELGIETLTEDEWLARVGEGG</sequence>
<evidence type="ECO:0000256" key="1">
    <source>
        <dbReference type="ARBA" id="ARBA00004067"/>
    </source>
</evidence>
<evidence type="ECO:0000313" key="18">
    <source>
        <dbReference type="EMBL" id="GLK81368.1"/>
    </source>
</evidence>
<dbReference type="EC" id="6.5.1.2" evidence="2 15"/>
<feature type="domain" description="BRCT" evidence="17">
    <location>
        <begin position="628"/>
        <end position="708"/>
    </location>
</feature>
<dbReference type="InterPro" id="IPR041663">
    <property type="entry name" value="DisA/LigA_HHH"/>
</dbReference>
<dbReference type="FunFam" id="3.30.470.30:FF:000001">
    <property type="entry name" value="DNA ligase"/>
    <property type="match status" value="1"/>
</dbReference>
<feature type="binding site" evidence="15">
    <location>
        <position position="421"/>
    </location>
    <ligand>
        <name>Zn(2+)</name>
        <dbReference type="ChEBI" id="CHEBI:29105"/>
    </ligand>
</feature>
<dbReference type="InterPro" id="IPR036420">
    <property type="entry name" value="BRCT_dom_sf"/>
</dbReference>
<feature type="binding site" evidence="15">
    <location>
        <position position="127"/>
    </location>
    <ligand>
        <name>NAD(+)</name>
        <dbReference type="ChEBI" id="CHEBI:57540"/>
    </ligand>
</feature>
<keyword evidence="19" id="KW-1185">Reference proteome</keyword>
<dbReference type="Gene3D" id="1.10.287.610">
    <property type="entry name" value="Helix hairpin bin"/>
    <property type="match status" value="1"/>
</dbReference>